<protein>
    <submittedName>
        <fullName evidence="4">Acyl-CoA dehydrogenase-like protein</fullName>
    </submittedName>
</protein>
<dbReference type="GO" id="GO:0033539">
    <property type="term" value="P:fatty acid beta-oxidation using acyl-CoA dehydrogenase"/>
    <property type="evidence" value="ECO:0007669"/>
    <property type="project" value="TreeGrafter"/>
</dbReference>
<dbReference type="PANTHER" id="PTHR48083:SF2">
    <property type="entry name" value="MEDIUM-CHAIN SPECIFIC ACYL-COA DEHYDROGENASE, MITOCHONDRIAL"/>
    <property type="match status" value="1"/>
</dbReference>
<dbReference type="Proteomes" id="UP000244069">
    <property type="component" value="Unassembled WGS sequence"/>
</dbReference>
<evidence type="ECO:0000256" key="2">
    <source>
        <dbReference type="ARBA" id="ARBA00023002"/>
    </source>
</evidence>
<keyword evidence="2" id="KW-0560">Oxidoreductase</keyword>
<evidence type="ECO:0000256" key="1">
    <source>
        <dbReference type="ARBA" id="ARBA00022630"/>
    </source>
</evidence>
<name>A0A2T6AQ30_9RHOB</name>
<dbReference type="GO" id="GO:0003995">
    <property type="term" value="F:acyl-CoA dehydrogenase activity"/>
    <property type="evidence" value="ECO:0007669"/>
    <property type="project" value="TreeGrafter"/>
</dbReference>
<dbReference type="InterPro" id="IPR036250">
    <property type="entry name" value="AcylCo_DH-like_C"/>
</dbReference>
<dbReference type="SUPFAM" id="SSF47203">
    <property type="entry name" value="Acyl-CoA dehydrogenase C-terminal domain-like"/>
    <property type="match status" value="1"/>
</dbReference>
<reference evidence="4 5" key="1">
    <citation type="submission" date="2018-04" db="EMBL/GenBank/DDBJ databases">
        <title>Genomic Encyclopedia of Archaeal and Bacterial Type Strains, Phase II (KMG-II): from individual species to whole genera.</title>
        <authorList>
            <person name="Goeker M."/>
        </authorList>
    </citation>
    <scope>NUCLEOTIDE SEQUENCE [LARGE SCALE GENOMIC DNA]</scope>
    <source>
        <strain evidence="4 5">DSM 29329</strain>
    </source>
</reference>
<proteinExistence type="predicted"/>
<organism evidence="4 5">
    <name type="scientific">Allosediminivita pacifica</name>
    <dbReference type="NCBI Taxonomy" id="1267769"/>
    <lineage>
        <taxon>Bacteria</taxon>
        <taxon>Pseudomonadati</taxon>
        <taxon>Pseudomonadota</taxon>
        <taxon>Alphaproteobacteria</taxon>
        <taxon>Rhodobacterales</taxon>
        <taxon>Paracoccaceae</taxon>
        <taxon>Allosediminivita</taxon>
    </lineage>
</organism>
<comment type="caution">
    <text evidence="4">The sequence shown here is derived from an EMBL/GenBank/DDBJ whole genome shotgun (WGS) entry which is preliminary data.</text>
</comment>
<accession>A0A2T6AQ30</accession>
<feature type="domain" description="Acyl-CoA dehydrogenase/oxidase C-terminal" evidence="3">
    <location>
        <begin position="1"/>
        <end position="90"/>
    </location>
</feature>
<dbReference type="InterPro" id="IPR050741">
    <property type="entry name" value="Acyl-CoA_dehydrogenase"/>
</dbReference>
<dbReference type="PANTHER" id="PTHR48083">
    <property type="entry name" value="MEDIUM-CHAIN SPECIFIC ACYL-COA DEHYDROGENASE, MITOCHONDRIAL-RELATED"/>
    <property type="match status" value="1"/>
</dbReference>
<dbReference type="EMBL" id="QBKN01000019">
    <property type="protein sequence ID" value="PTX45929.1"/>
    <property type="molecule type" value="Genomic_DNA"/>
</dbReference>
<sequence>MAVAIEASRGLVYQAAQLMDNELPRSRIASIAKFHTSQTAKFCTDTAQQIYCGYGLSREYRIAKNKVYAELMFTGECTANVQKILIAEDALGYKMADRHQGKTGLRSMARAS</sequence>
<evidence type="ECO:0000313" key="4">
    <source>
        <dbReference type="EMBL" id="PTX45929.1"/>
    </source>
</evidence>
<keyword evidence="1" id="KW-0285">Flavoprotein</keyword>
<dbReference type="InterPro" id="IPR009075">
    <property type="entry name" value="AcylCo_DH/oxidase_C"/>
</dbReference>
<gene>
    <name evidence="4" type="ORF">C8N44_11987</name>
</gene>
<dbReference type="GO" id="GO:0005737">
    <property type="term" value="C:cytoplasm"/>
    <property type="evidence" value="ECO:0007669"/>
    <property type="project" value="TreeGrafter"/>
</dbReference>
<keyword evidence="5" id="KW-1185">Reference proteome</keyword>
<evidence type="ECO:0000259" key="3">
    <source>
        <dbReference type="Pfam" id="PF00441"/>
    </source>
</evidence>
<dbReference type="AlphaFoldDB" id="A0A2T6AQ30"/>
<dbReference type="Gene3D" id="1.20.140.10">
    <property type="entry name" value="Butyryl-CoA Dehydrogenase, subunit A, domain 3"/>
    <property type="match status" value="1"/>
</dbReference>
<evidence type="ECO:0000313" key="5">
    <source>
        <dbReference type="Proteomes" id="UP000244069"/>
    </source>
</evidence>
<dbReference type="Pfam" id="PF00441">
    <property type="entry name" value="Acyl-CoA_dh_1"/>
    <property type="match status" value="1"/>
</dbReference>